<accession>A0A542YUE6</accession>
<feature type="transmembrane region" description="Helical" evidence="6">
    <location>
        <begin position="98"/>
        <end position="116"/>
    </location>
</feature>
<evidence type="ECO:0000313" key="8">
    <source>
        <dbReference type="EMBL" id="TQL51699.1"/>
    </source>
</evidence>
<evidence type="ECO:0000256" key="3">
    <source>
        <dbReference type="ARBA" id="ARBA00022692"/>
    </source>
</evidence>
<sequence>MPRAWQHTGFRMLTGAWVFTNLADSALFLMAAVWVKELTGSDSAAALVFATLGLPSLAAPFLGQLVDRVSRRRLMATANLAIAVLVCLLLLVDSAERVWLVYAVVLAYATVGYLTASAQSGLLRDLLPDEDLASGNGLLSAIDQSLRLVSPLLGTALYALFGPEAVVGLTALSFLAAAGLLVAVRVVESPTEDATLRGTYWQELTAGFRHLAGTSPLGRLTLVVAIGFGATGLVNVAVFPVIEQGLGLPASALGPLVSIQGIGAVVAGLSAAWAIHRWGETRVIALGMTGLALGMVPLAGSSLTAVVIGLAVGGGAVTWAVVAFVTLRQRLTPPRLQGRTSAATNVAINLPQTLFTLGGAAALALVDYRLLVVGTAVGVLAGMLLLPRRDVPSPG</sequence>
<dbReference type="AlphaFoldDB" id="A0A542YUE6"/>
<evidence type="ECO:0000259" key="7">
    <source>
        <dbReference type="PROSITE" id="PS50850"/>
    </source>
</evidence>
<evidence type="ECO:0000256" key="5">
    <source>
        <dbReference type="ARBA" id="ARBA00023136"/>
    </source>
</evidence>
<name>A0A542YUE6_9MICO</name>
<dbReference type="GO" id="GO:0022857">
    <property type="term" value="F:transmembrane transporter activity"/>
    <property type="evidence" value="ECO:0007669"/>
    <property type="project" value="InterPro"/>
</dbReference>
<dbReference type="InterPro" id="IPR020846">
    <property type="entry name" value="MFS_dom"/>
</dbReference>
<gene>
    <name evidence="8" type="ORF">FB467_2853</name>
</gene>
<reference evidence="8 9" key="1">
    <citation type="submission" date="2019-06" db="EMBL/GenBank/DDBJ databases">
        <title>Sequencing the genomes of 1000 actinobacteria strains.</title>
        <authorList>
            <person name="Klenk H.-P."/>
        </authorList>
    </citation>
    <scope>NUCLEOTIDE SEQUENCE [LARGE SCALE GENOMIC DNA]</scope>
    <source>
        <strain evidence="8 9">DSM 12335</strain>
    </source>
</reference>
<dbReference type="CDD" id="cd06173">
    <property type="entry name" value="MFS_MefA_like"/>
    <property type="match status" value="1"/>
</dbReference>
<dbReference type="PROSITE" id="PS50850">
    <property type="entry name" value="MFS"/>
    <property type="match status" value="1"/>
</dbReference>
<keyword evidence="5 6" id="KW-0472">Membrane</keyword>
<dbReference type="Pfam" id="PF07690">
    <property type="entry name" value="MFS_1"/>
    <property type="match status" value="1"/>
</dbReference>
<evidence type="ECO:0000256" key="1">
    <source>
        <dbReference type="ARBA" id="ARBA00004651"/>
    </source>
</evidence>
<evidence type="ECO:0000256" key="6">
    <source>
        <dbReference type="SAM" id="Phobius"/>
    </source>
</evidence>
<keyword evidence="2" id="KW-1003">Cell membrane</keyword>
<feature type="transmembrane region" description="Helical" evidence="6">
    <location>
        <begin position="12"/>
        <end position="32"/>
    </location>
</feature>
<dbReference type="InterPro" id="IPR036259">
    <property type="entry name" value="MFS_trans_sf"/>
</dbReference>
<feature type="transmembrane region" description="Helical" evidence="6">
    <location>
        <begin position="306"/>
        <end position="325"/>
    </location>
</feature>
<keyword evidence="9" id="KW-1185">Reference proteome</keyword>
<dbReference type="Gene3D" id="1.20.1250.20">
    <property type="entry name" value="MFS general substrate transporter like domains"/>
    <property type="match status" value="1"/>
</dbReference>
<dbReference type="Proteomes" id="UP000319516">
    <property type="component" value="Unassembled WGS sequence"/>
</dbReference>
<dbReference type="PANTHER" id="PTHR23513">
    <property type="entry name" value="INTEGRAL MEMBRANE EFFLUX PROTEIN-RELATED"/>
    <property type="match status" value="1"/>
</dbReference>
<evidence type="ECO:0000313" key="9">
    <source>
        <dbReference type="Proteomes" id="UP000319516"/>
    </source>
</evidence>
<dbReference type="EMBL" id="VFOP01000001">
    <property type="protein sequence ID" value="TQL51699.1"/>
    <property type="molecule type" value="Genomic_DNA"/>
</dbReference>
<comment type="subcellular location">
    <subcellularLocation>
        <location evidence="1">Cell membrane</location>
        <topology evidence="1">Multi-pass membrane protein</topology>
    </subcellularLocation>
</comment>
<dbReference type="GO" id="GO:0005886">
    <property type="term" value="C:plasma membrane"/>
    <property type="evidence" value="ECO:0007669"/>
    <property type="project" value="UniProtKB-SubCell"/>
</dbReference>
<feature type="domain" description="Major facilitator superfamily (MFS) profile" evidence="7">
    <location>
        <begin position="1"/>
        <end position="191"/>
    </location>
</feature>
<feature type="transmembrane region" description="Helical" evidence="6">
    <location>
        <begin position="283"/>
        <end position="300"/>
    </location>
</feature>
<feature type="transmembrane region" description="Helical" evidence="6">
    <location>
        <begin position="74"/>
        <end position="92"/>
    </location>
</feature>
<feature type="transmembrane region" description="Helical" evidence="6">
    <location>
        <begin position="220"/>
        <end position="242"/>
    </location>
</feature>
<organism evidence="8 9">
    <name type="scientific">Ornithinicoccus hortensis</name>
    <dbReference type="NCBI Taxonomy" id="82346"/>
    <lineage>
        <taxon>Bacteria</taxon>
        <taxon>Bacillati</taxon>
        <taxon>Actinomycetota</taxon>
        <taxon>Actinomycetes</taxon>
        <taxon>Micrococcales</taxon>
        <taxon>Intrasporangiaceae</taxon>
        <taxon>Ornithinicoccus</taxon>
    </lineage>
</organism>
<feature type="transmembrane region" description="Helical" evidence="6">
    <location>
        <begin position="167"/>
        <end position="187"/>
    </location>
</feature>
<feature type="transmembrane region" description="Helical" evidence="6">
    <location>
        <begin position="254"/>
        <end position="276"/>
    </location>
</feature>
<keyword evidence="4 6" id="KW-1133">Transmembrane helix</keyword>
<dbReference type="PANTHER" id="PTHR23513:SF6">
    <property type="entry name" value="MAJOR FACILITATOR SUPERFAMILY ASSOCIATED DOMAIN-CONTAINING PROTEIN"/>
    <property type="match status" value="1"/>
</dbReference>
<protein>
    <submittedName>
        <fullName evidence="8">Putative MFS family arabinose efflux permease</fullName>
    </submittedName>
</protein>
<evidence type="ECO:0000256" key="2">
    <source>
        <dbReference type="ARBA" id="ARBA00022475"/>
    </source>
</evidence>
<feature type="transmembrane region" description="Helical" evidence="6">
    <location>
        <begin position="370"/>
        <end position="386"/>
    </location>
</feature>
<dbReference type="SUPFAM" id="SSF103473">
    <property type="entry name" value="MFS general substrate transporter"/>
    <property type="match status" value="1"/>
</dbReference>
<dbReference type="InterPro" id="IPR011701">
    <property type="entry name" value="MFS"/>
</dbReference>
<proteinExistence type="predicted"/>
<comment type="caution">
    <text evidence="8">The sequence shown here is derived from an EMBL/GenBank/DDBJ whole genome shotgun (WGS) entry which is preliminary data.</text>
</comment>
<evidence type="ECO:0000256" key="4">
    <source>
        <dbReference type="ARBA" id="ARBA00022989"/>
    </source>
</evidence>
<keyword evidence="3 6" id="KW-0812">Transmembrane</keyword>